<proteinExistence type="predicted"/>
<protein>
    <submittedName>
        <fullName evidence="2">Uncharacterized protein</fullName>
    </submittedName>
</protein>
<dbReference type="Proteomes" id="UP000824469">
    <property type="component" value="Unassembled WGS sequence"/>
</dbReference>
<comment type="caution">
    <text evidence="2">The sequence shown here is derived from an EMBL/GenBank/DDBJ whole genome shotgun (WGS) entry which is preliminary data.</text>
</comment>
<feature type="compositionally biased region" description="Basic and acidic residues" evidence="1">
    <location>
        <begin position="30"/>
        <end position="39"/>
    </location>
</feature>
<keyword evidence="3" id="KW-1185">Reference proteome</keyword>
<dbReference type="AlphaFoldDB" id="A0AA38CPN3"/>
<feature type="non-terminal residue" evidence="2">
    <location>
        <position position="67"/>
    </location>
</feature>
<organism evidence="2 3">
    <name type="scientific">Taxus chinensis</name>
    <name type="common">Chinese yew</name>
    <name type="synonym">Taxus wallichiana var. chinensis</name>
    <dbReference type="NCBI Taxonomy" id="29808"/>
    <lineage>
        <taxon>Eukaryota</taxon>
        <taxon>Viridiplantae</taxon>
        <taxon>Streptophyta</taxon>
        <taxon>Embryophyta</taxon>
        <taxon>Tracheophyta</taxon>
        <taxon>Spermatophyta</taxon>
        <taxon>Pinopsida</taxon>
        <taxon>Pinidae</taxon>
        <taxon>Conifers II</taxon>
        <taxon>Cupressales</taxon>
        <taxon>Taxaceae</taxon>
        <taxon>Taxus</taxon>
    </lineage>
</organism>
<dbReference type="EMBL" id="JAHRHJ020000008">
    <property type="protein sequence ID" value="KAH9303647.1"/>
    <property type="molecule type" value="Genomic_DNA"/>
</dbReference>
<sequence length="67" mass="7781">MENKKYVDNDFTLPGPPKGKHTLENVPTLKPKEPIKVDDKEEEHEDSGGLEHRGWRKPMDRVEDDRA</sequence>
<evidence type="ECO:0000313" key="3">
    <source>
        <dbReference type="Proteomes" id="UP000824469"/>
    </source>
</evidence>
<name>A0AA38CPN3_TAXCH</name>
<feature type="compositionally biased region" description="Basic and acidic residues" evidence="1">
    <location>
        <begin position="46"/>
        <end position="67"/>
    </location>
</feature>
<evidence type="ECO:0000256" key="1">
    <source>
        <dbReference type="SAM" id="MobiDB-lite"/>
    </source>
</evidence>
<feature type="region of interest" description="Disordered" evidence="1">
    <location>
        <begin position="1"/>
        <end position="67"/>
    </location>
</feature>
<gene>
    <name evidence="2" type="ORF">KI387_008051</name>
</gene>
<reference evidence="2 3" key="1">
    <citation type="journal article" date="2021" name="Nat. Plants">
        <title>The Taxus genome provides insights into paclitaxel biosynthesis.</title>
        <authorList>
            <person name="Xiong X."/>
            <person name="Gou J."/>
            <person name="Liao Q."/>
            <person name="Li Y."/>
            <person name="Zhou Q."/>
            <person name="Bi G."/>
            <person name="Li C."/>
            <person name="Du R."/>
            <person name="Wang X."/>
            <person name="Sun T."/>
            <person name="Guo L."/>
            <person name="Liang H."/>
            <person name="Lu P."/>
            <person name="Wu Y."/>
            <person name="Zhang Z."/>
            <person name="Ro D.K."/>
            <person name="Shang Y."/>
            <person name="Huang S."/>
            <person name="Yan J."/>
        </authorList>
    </citation>
    <scope>NUCLEOTIDE SEQUENCE [LARGE SCALE GENOMIC DNA]</scope>
    <source>
        <strain evidence="2">Ta-2019</strain>
    </source>
</reference>
<evidence type="ECO:0000313" key="2">
    <source>
        <dbReference type="EMBL" id="KAH9303647.1"/>
    </source>
</evidence>
<accession>A0AA38CPN3</accession>